<name>A0ABT3WZU1_9BACL</name>
<dbReference type="RefSeq" id="WP_267150088.1">
    <property type="nucleotide sequence ID" value="NZ_JAPMLT010000001.1"/>
</dbReference>
<dbReference type="Proteomes" id="UP001208017">
    <property type="component" value="Unassembled WGS sequence"/>
</dbReference>
<sequence>MIAQIVLFLLFIALLSIFQVRSLLSQQKKKEIAVYLTLMSGAGLIGALMLAGIEVPSPAPPIRAMFEPISKMIFPKP</sequence>
<keyword evidence="1" id="KW-1133">Transmembrane helix</keyword>
<gene>
    <name evidence="2" type="ORF">OS242_02595</name>
</gene>
<keyword evidence="1" id="KW-0472">Membrane</keyword>
<proteinExistence type="predicted"/>
<keyword evidence="3" id="KW-1185">Reference proteome</keyword>
<keyword evidence="1" id="KW-0812">Transmembrane</keyword>
<evidence type="ECO:0000256" key="1">
    <source>
        <dbReference type="SAM" id="Phobius"/>
    </source>
</evidence>
<dbReference type="EMBL" id="JAPMLT010000001">
    <property type="protein sequence ID" value="MCX7568851.1"/>
    <property type="molecule type" value="Genomic_DNA"/>
</dbReference>
<evidence type="ECO:0000313" key="2">
    <source>
        <dbReference type="EMBL" id="MCX7568851.1"/>
    </source>
</evidence>
<reference evidence="2 3" key="1">
    <citation type="submission" date="2022-11" db="EMBL/GenBank/DDBJ databases">
        <title>Study of microbial diversity in lake waters.</title>
        <authorList>
            <person name="Zhang J."/>
        </authorList>
    </citation>
    <scope>NUCLEOTIDE SEQUENCE [LARGE SCALE GENOMIC DNA]</scope>
    <source>
        <strain evidence="2 3">DT12</strain>
    </source>
</reference>
<feature type="transmembrane region" description="Helical" evidence="1">
    <location>
        <begin position="32"/>
        <end position="53"/>
    </location>
</feature>
<accession>A0ABT3WZU1</accession>
<evidence type="ECO:0000313" key="3">
    <source>
        <dbReference type="Proteomes" id="UP001208017"/>
    </source>
</evidence>
<organism evidence="2 3">
    <name type="scientific">Tumebacillus lacus</name>
    <dbReference type="NCBI Taxonomy" id="2995335"/>
    <lineage>
        <taxon>Bacteria</taxon>
        <taxon>Bacillati</taxon>
        <taxon>Bacillota</taxon>
        <taxon>Bacilli</taxon>
        <taxon>Bacillales</taxon>
        <taxon>Alicyclobacillaceae</taxon>
        <taxon>Tumebacillus</taxon>
    </lineage>
</organism>
<protein>
    <submittedName>
        <fullName evidence="2">Uncharacterized protein</fullName>
    </submittedName>
</protein>
<comment type="caution">
    <text evidence="2">The sequence shown here is derived from an EMBL/GenBank/DDBJ whole genome shotgun (WGS) entry which is preliminary data.</text>
</comment>